<dbReference type="OrthoDB" id="5150299at2"/>
<keyword evidence="2" id="KW-0067">ATP-binding</keyword>
<feature type="compositionally biased region" description="Basic and acidic residues" evidence="1">
    <location>
        <begin position="136"/>
        <end position="155"/>
    </location>
</feature>
<dbReference type="EMBL" id="JGZT01000006">
    <property type="protein sequence ID" value="KFJ02644.1"/>
    <property type="molecule type" value="Genomic_DNA"/>
</dbReference>
<feature type="compositionally biased region" description="Basic and acidic residues" evidence="1">
    <location>
        <begin position="51"/>
        <end position="77"/>
    </location>
</feature>
<accession>A0A087E4E3</accession>
<dbReference type="GO" id="GO:0004386">
    <property type="term" value="F:helicase activity"/>
    <property type="evidence" value="ECO:0007669"/>
    <property type="project" value="UniProtKB-KW"/>
</dbReference>
<name>A0A087E4E3_9BIFI</name>
<comment type="caution">
    <text evidence="2">The sequence shown here is derived from an EMBL/GenBank/DDBJ whole genome shotgun (WGS) entry which is preliminary data.</text>
</comment>
<keyword evidence="2" id="KW-0347">Helicase</keyword>
<protein>
    <submittedName>
        <fullName evidence="2">Putative phage helicase</fullName>
    </submittedName>
</protein>
<feature type="region of interest" description="Disordered" evidence="1">
    <location>
        <begin position="1"/>
        <end position="77"/>
    </location>
</feature>
<feature type="compositionally biased region" description="Low complexity" evidence="1">
    <location>
        <begin position="7"/>
        <end position="26"/>
    </location>
</feature>
<dbReference type="RefSeq" id="WP_029576388.1">
    <property type="nucleotide sequence ID" value="NZ_JGZT01000006.1"/>
</dbReference>
<dbReference type="Proteomes" id="UP000029003">
    <property type="component" value="Unassembled WGS sequence"/>
</dbReference>
<proteinExistence type="predicted"/>
<evidence type="ECO:0000313" key="2">
    <source>
        <dbReference type="EMBL" id="KFJ02644.1"/>
    </source>
</evidence>
<dbReference type="AlphaFoldDB" id="A0A087E4E3"/>
<sequence length="170" mass="18544">MPDNTDNTDNAQQEATQAQDATQQQTLTPDGAGEPHGDPAQDATDWKAQARKWEKLAKANHEKAEQADRLREKAEKADQLQAQLDKLTAAKQWEQTLSKVSKDTGIPVDVLDLVDADSEDKLTEAAKTLQAYAQADGKRAGMGDQSRSPEPRRQSDAAAFLASVNKRAGY</sequence>
<organism evidence="2 3">
    <name type="scientific">Bifidobacterium thermacidophilum subsp. thermacidophilum</name>
    <dbReference type="NCBI Taxonomy" id="79262"/>
    <lineage>
        <taxon>Bacteria</taxon>
        <taxon>Bacillati</taxon>
        <taxon>Actinomycetota</taxon>
        <taxon>Actinomycetes</taxon>
        <taxon>Bifidobacteriales</taxon>
        <taxon>Bifidobacteriaceae</taxon>
        <taxon>Bifidobacterium</taxon>
    </lineage>
</organism>
<keyword evidence="2" id="KW-0378">Hydrolase</keyword>
<gene>
    <name evidence="2" type="ORF">THER5_1107</name>
</gene>
<reference evidence="2 3" key="1">
    <citation type="submission" date="2014-03" db="EMBL/GenBank/DDBJ databases">
        <title>Genomics of Bifidobacteria.</title>
        <authorList>
            <person name="Ventura M."/>
            <person name="Milani C."/>
            <person name="Lugli G.A."/>
        </authorList>
    </citation>
    <scope>NUCLEOTIDE SEQUENCE [LARGE SCALE GENOMIC DNA]</scope>
    <source>
        <strain evidence="2 3">LMG 21395</strain>
    </source>
</reference>
<evidence type="ECO:0000256" key="1">
    <source>
        <dbReference type="SAM" id="MobiDB-lite"/>
    </source>
</evidence>
<keyword evidence="2" id="KW-0547">Nucleotide-binding</keyword>
<feature type="region of interest" description="Disordered" evidence="1">
    <location>
        <begin position="132"/>
        <end position="170"/>
    </location>
</feature>
<evidence type="ECO:0000313" key="3">
    <source>
        <dbReference type="Proteomes" id="UP000029003"/>
    </source>
</evidence>